<keyword evidence="1" id="KW-0472">Membrane</keyword>
<evidence type="ECO:0000256" key="1">
    <source>
        <dbReference type="SAM" id="Phobius"/>
    </source>
</evidence>
<feature type="transmembrane region" description="Helical" evidence="1">
    <location>
        <begin position="94"/>
        <end position="111"/>
    </location>
</feature>
<feature type="non-terminal residue" evidence="2">
    <location>
        <position position="1"/>
    </location>
</feature>
<evidence type="ECO:0000313" key="2">
    <source>
        <dbReference type="EMBL" id="KAG6598884.1"/>
    </source>
</evidence>
<dbReference type="AlphaFoldDB" id="A0AAV6NM30"/>
<name>A0AAV6NM30_9ROSI</name>
<keyword evidence="3" id="KW-1185">Reference proteome</keyword>
<dbReference type="Proteomes" id="UP000685013">
    <property type="component" value="Chromosome 5"/>
</dbReference>
<dbReference type="EMBL" id="JAGKQH010000005">
    <property type="protein sequence ID" value="KAG6598884.1"/>
    <property type="molecule type" value="Genomic_DNA"/>
</dbReference>
<comment type="caution">
    <text evidence="2">The sequence shown here is derived from an EMBL/GenBank/DDBJ whole genome shotgun (WGS) entry which is preliminary data.</text>
</comment>
<sequence length="129" mass="14839">MTTRGRDFKNDNERSGVQEWQLEFWTLRMTTGGRKFKNGNGRSGVQEWQREFKNGNGSLRMTMGWQCVIKHSYTILCSFPPAVIHSSHQDLDSLLFFLVLVLCVHLALLLPEQPEKPYESGKKHTAISL</sequence>
<proteinExistence type="predicted"/>
<reference evidence="2 3" key="1">
    <citation type="journal article" date="2021" name="Hortic Res">
        <title>The domestication of Cucurbita argyrosperma as revealed by the genome of its wild relative.</title>
        <authorList>
            <person name="Barrera-Redondo J."/>
            <person name="Sanchez-de la Vega G."/>
            <person name="Aguirre-Liguori J.A."/>
            <person name="Castellanos-Morales G."/>
            <person name="Gutierrez-Guerrero Y.T."/>
            <person name="Aguirre-Dugua X."/>
            <person name="Aguirre-Planter E."/>
            <person name="Tenaillon M.I."/>
            <person name="Lira-Saade R."/>
            <person name="Eguiarte L.E."/>
        </authorList>
    </citation>
    <scope>NUCLEOTIDE SEQUENCE [LARGE SCALE GENOMIC DNA]</scope>
    <source>
        <strain evidence="2">JBR-2021</strain>
    </source>
</reference>
<gene>
    <name evidence="2" type="ORF">SDJN03_08662</name>
</gene>
<keyword evidence="1" id="KW-0812">Transmembrane</keyword>
<protein>
    <submittedName>
        <fullName evidence="2">Uncharacterized protein</fullName>
    </submittedName>
</protein>
<keyword evidence="1" id="KW-1133">Transmembrane helix</keyword>
<accession>A0AAV6NM30</accession>
<organism evidence="2 3">
    <name type="scientific">Cucurbita argyrosperma subsp. sororia</name>
    <dbReference type="NCBI Taxonomy" id="37648"/>
    <lineage>
        <taxon>Eukaryota</taxon>
        <taxon>Viridiplantae</taxon>
        <taxon>Streptophyta</taxon>
        <taxon>Embryophyta</taxon>
        <taxon>Tracheophyta</taxon>
        <taxon>Spermatophyta</taxon>
        <taxon>Magnoliopsida</taxon>
        <taxon>eudicotyledons</taxon>
        <taxon>Gunneridae</taxon>
        <taxon>Pentapetalae</taxon>
        <taxon>rosids</taxon>
        <taxon>fabids</taxon>
        <taxon>Cucurbitales</taxon>
        <taxon>Cucurbitaceae</taxon>
        <taxon>Cucurbiteae</taxon>
        <taxon>Cucurbita</taxon>
    </lineage>
</organism>
<evidence type="ECO:0000313" key="3">
    <source>
        <dbReference type="Proteomes" id="UP000685013"/>
    </source>
</evidence>